<dbReference type="HOGENOM" id="CLU_2606739_0_0_1"/>
<evidence type="ECO:0000313" key="2">
    <source>
        <dbReference type="Proteomes" id="UP000054538"/>
    </source>
</evidence>
<sequence length="79" mass="8898">MTRCPLSQFSLGLDAAIEKIGEYYDKSADSEAYTITNFILVLDPSLKDAHFKKHWGADLHAEVIQHAELIVSDFKLMIS</sequence>
<reference evidence="1 2" key="1">
    <citation type="submission" date="2014-04" db="EMBL/GenBank/DDBJ databases">
        <authorList>
            <consortium name="DOE Joint Genome Institute"/>
            <person name="Kuo A."/>
            <person name="Kohler A."/>
            <person name="Jargeat P."/>
            <person name="Nagy L.G."/>
            <person name="Floudas D."/>
            <person name="Copeland A."/>
            <person name="Barry K.W."/>
            <person name="Cichocki N."/>
            <person name="Veneault-Fourrey C."/>
            <person name="LaButti K."/>
            <person name="Lindquist E.A."/>
            <person name="Lipzen A."/>
            <person name="Lundell T."/>
            <person name="Morin E."/>
            <person name="Murat C."/>
            <person name="Sun H."/>
            <person name="Tunlid A."/>
            <person name="Henrissat B."/>
            <person name="Grigoriev I.V."/>
            <person name="Hibbett D.S."/>
            <person name="Martin F."/>
            <person name="Nordberg H.P."/>
            <person name="Cantor M.N."/>
            <person name="Hua S.X."/>
        </authorList>
    </citation>
    <scope>NUCLEOTIDE SEQUENCE [LARGE SCALE GENOMIC DNA]</scope>
    <source>
        <strain evidence="1 2">Ve08.2h10</strain>
    </source>
</reference>
<organism evidence="1 2">
    <name type="scientific">Paxillus rubicundulus Ve08.2h10</name>
    <dbReference type="NCBI Taxonomy" id="930991"/>
    <lineage>
        <taxon>Eukaryota</taxon>
        <taxon>Fungi</taxon>
        <taxon>Dikarya</taxon>
        <taxon>Basidiomycota</taxon>
        <taxon>Agaricomycotina</taxon>
        <taxon>Agaricomycetes</taxon>
        <taxon>Agaricomycetidae</taxon>
        <taxon>Boletales</taxon>
        <taxon>Paxilineae</taxon>
        <taxon>Paxillaceae</taxon>
        <taxon>Paxillus</taxon>
    </lineage>
</organism>
<dbReference type="InParanoid" id="A0A0D0CKM8"/>
<name>A0A0D0CKM8_9AGAM</name>
<reference evidence="2" key="2">
    <citation type="submission" date="2015-01" db="EMBL/GenBank/DDBJ databases">
        <title>Evolutionary Origins and Diversification of the Mycorrhizal Mutualists.</title>
        <authorList>
            <consortium name="DOE Joint Genome Institute"/>
            <consortium name="Mycorrhizal Genomics Consortium"/>
            <person name="Kohler A."/>
            <person name="Kuo A."/>
            <person name="Nagy L.G."/>
            <person name="Floudas D."/>
            <person name="Copeland A."/>
            <person name="Barry K.W."/>
            <person name="Cichocki N."/>
            <person name="Veneault-Fourrey C."/>
            <person name="LaButti K."/>
            <person name="Lindquist E.A."/>
            <person name="Lipzen A."/>
            <person name="Lundell T."/>
            <person name="Morin E."/>
            <person name="Murat C."/>
            <person name="Riley R."/>
            <person name="Ohm R."/>
            <person name="Sun H."/>
            <person name="Tunlid A."/>
            <person name="Henrissat B."/>
            <person name="Grigoriev I.V."/>
            <person name="Hibbett D.S."/>
            <person name="Martin F."/>
        </authorList>
    </citation>
    <scope>NUCLEOTIDE SEQUENCE [LARGE SCALE GENOMIC DNA]</scope>
    <source>
        <strain evidence="2">Ve08.2h10</strain>
    </source>
</reference>
<dbReference type="AlphaFoldDB" id="A0A0D0CKM8"/>
<dbReference type="OrthoDB" id="2690041at2759"/>
<keyword evidence="2" id="KW-1185">Reference proteome</keyword>
<proteinExistence type="predicted"/>
<protein>
    <submittedName>
        <fullName evidence="1">Uncharacterized protein</fullName>
    </submittedName>
</protein>
<dbReference type="Proteomes" id="UP000054538">
    <property type="component" value="Unassembled WGS sequence"/>
</dbReference>
<evidence type="ECO:0000313" key="1">
    <source>
        <dbReference type="EMBL" id="KIK83317.1"/>
    </source>
</evidence>
<accession>A0A0D0CKM8</accession>
<gene>
    <name evidence="1" type="ORF">PAXRUDRAFT_153260</name>
</gene>
<dbReference type="EMBL" id="KN825597">
    <property type="protein sequence ID" value="KIK83317.1"/>
    <property type="molecule type" value="Genomic_DNA"/>
</dbReference>